<gene>
    <name evidence="1" type="ORF">AC579_4602</name>
</gene>
<accession>A0A139ITM4</accession>
<dbReference type="EMBL" id="LFZO01000011">
    <property type="protein sequence ID" value="KXT18117.1"/>
    <property type="molecule type" value="Genomic_DNA"/>
</dbReference>
<organism evidence="1 2">
    <name type="scientific">Pseudocercospora musae</name>
    <dbReference type="NCBI Taxonomy" id="113226"/>
    <lineage>
        <taxon>Eukaryota</taxon>
        <taxon>Fungi</taxon>
        <taxon>Dikarya</taxon>
        <taxon>Ascomycota</taxon>
        <taxon>Pezizomycotina</taxon>
        <taxon>Dothideomycetes</taxon>
        <taxon>Dothideomycetidae</taxon>
        <taxon>Mycosphaerellales</taxon>
        <taxon>Mycosphaerellaceae</taxon>
        <taxon>Pseudocercospora</taxon>
    </lineage>
</organism>
<dbReference type="Proteomes" id="UP000073492">
    <property type="component" value="Unassembled WGS sequence"/>
</dbReference>
<proteinExistence type="predicted"/>
<reference evidence="1 2" key="1">
    <citation type="submission" date="2015-07" db="EMBL/GenBank/DDBJ databases">
        <title>Comparative genomics of the Sigatoka disease complex on banana suggests a link between parallel evolutionary changes in Pseudocercospora fijiensis and Pseudocercospora eumusae and increased virulence on the banana host.</title>
        <authorList>
            <person name="Chang T.-C."/>
            <person name="Salvucci A."/>
            <person name="Crous P.W."/>
            <person name="Stergiopoulos I."/>
        </authorList>
    </citation>
    <scope>NUCLEOTIDE SEQUENCE [LARGE SCALE GENOMIC DNA]</scope>
    <source>
        <strain evidence="1 2">CBS 116634</strain>
    </source>
</reference>
<dbReference type="AlphaFoldDB" id="A0A139ITM4"/>
<evidence type="ECO:0000313" key="2">
    <source>
        <dbReference type="Proteomes" id="UP000073492"/>
    </source>
</evidence>
<comment type="caution">
    <text evidence="1">The sequence shown here is derived from an EMBL/GenBank/DDBJ whole genome shotgun (WGS) entry which is preliminary data.</text>
</comment>
<sequence>MQTQSAEGLGDWNHSVRVARVADPFAEEIGRFEKRQIVGIFYQPVSETCAQTSWLERGCL</sequence>
<keyword evidence="2" id="KW-1185">Reference proteome</keyword>
<protein>
    <submittedName>
        <fullName evidence="1">Uncharacterized protein</fullName>
    </submittedName>
</protein>
<name>A0A139ITM4_9PEZI</name>
<evidence type="ECO:0000313" key="1">
    <source>
        <dbReference type="EMBL" id="KXT18117.1"/>
    </source>
</evidence>